<comment type="caution">
    <text evidence="1">The sequence shown here is derived from an EMBL/GenBank/DDBJ whole genome shotgun (WGS) entry which is preliminary data.</text>
</comment>
<dbReference type="PROSITE" id="PS51257">
    <property type="entry name" value="PROKAR_LIPOPROTEIN"/>
    <property type="match status" value="1"/>
</dbReference>
<dbReference type="EMBL" id="LAZR01025072">
    <property type="protein sequence ID" value="KKL73087.1"/>
    <property type="molecule type" value="Genomic_DNA"/>
</dbReference>
<reference evidence="1" key="1">
    <citation type="journal article" date="2015" name="Nature">
        <title>Complex archaea that bridge the gap between prokaryotes and eukaryotes.</title>
        <authorList>
            <person name="Spang A."/>
            <person name="Saw J.H."/>
            <person name="Jorgensen S.L."/>
            <person name="Zaremba-Niedzwiedzka K."/>
            <person name="Martijn J."/>
            <person name="Lind A.E."/>
            <person name="van Eijk R."/>
            <person name="Schleper C."/>
            <person name="Guy L."/>
            <person name="Ettema T.J."/>
        </authorList>
    </citation>
    <scope>NUCLEOTIDE SEQUENCE</scope>
</reference>
<evidence type="ECO:0000313" key="1">
    <source>
        <dbReference type="EMBL" id="KKL73087.1"/>
    </source>
</evidence>
<sequence length="120" mass="14483">MKLYLIMLTLLFLVSCATISKPIIQKQEINRIIVSREVEISFHDVLHSWNFPFPEIWGRHYEVKEYRFVEISRRSPHMEYTILHELLHAKGYGHTKEFFDILKYRYGFNKKGEKIKNATH</sequence>
<accession>A0A0F9HD84</accession>
<organism evidence="1">
    <name type="scientific">marine sediment metagenome</name>
    <dbReference type="NCBI Taxonomy" id="412755"/>
    <lineage>
        <taxon>unclassified sequences</taxon>
        <taxon>metagenomes</taxon>
        <taxon>ecological metagenomes</taxon>
    </lineage>
</organism>
<gene>
    <name evidence="1" type="ORF">LCGC14_2078360</name>
</gene>
<protein>
    <submittedName>
        <fullName evidence="1">Uncharacterized protein</fullName>
    </submittedName>
</protein>
<dbReference type="AlphaFoldDB" id="A0A0F9HD84"/>
<proteinExistence type="predicted"/>
<name>A0A0F9HD84_9ZZZZ</name>